<evidence type="ECO:0000313" key="11">
    <source>
        <dbReference type="Proteomes" id="UP000023152"/>
    </source>
</evidence>
<evidence type="ECO:0000256" key="1">
    <source>
        <dbReference type="ARBA" id="ARBA00005594"/>
    </source>
</evidence>
<feature type="domain" description="Aminoacyl-tRNA synthetase class Ia" evidence="9">
    <location>
        <begin position="38"/>
        <end position="300"/>
    </location>
</feature>
<evidence type="ECO:0000256" key="4">
    <source>
        <dbReference type="ARBA" id="ARBA00022741"/>
    </source>
</evidence>
<dbReference type="EC" id="6.1.1.4" evidence="2"/>
<dbReference type="InterPro" id="IPR002300">
    <property type="entry name" value="aa-tRNA-synth_Ia"/>
</dbReference>
<dbReference type="GO" id="GO:0004823">
    <property type="term" value="F:leucine-tRNA ligase activity"/>
    <property type="evidence" value="ECO:0007669"/>
    <property type="project" value="UniProtKB-EC"/>
</dbReference>
<dbReference type="GO" id="GO:0006429">
    <property type="term" value="P:leucyl-tRNA aminoacylation"/>
    <property type="evidence" value="ECO:0007669"/>
    <property type="project" value="InterPro"/>
</dbReference>
<dbReference type="Gene3D" id="3.40.50.620">
    <property type="entry name" value="HUPs"/>
    <property type="match status" value="1"/>
</dbReference>
<protein>
    <recommendedName>
        <fullName evidence="2">leucine--tRNA ligase</fullName>
        <ecNumber evidence="2">6.1.1.4</ecNumber>
    </recommendedName>
    <alternativeName>
        <fullName evidence="8">Leucyl-tRNA synthetase</fullName>
    </alternativeName>
</protein>
<dbReference type="GO" id="GO:0005524">
    <property type="term" value="F:ATP binding"/>
    <property type="evidence" value="ECO:0007669"/>
    <property type="project" value="UniProtKB-KW"/>
</dbReference>
<keyword evidence="11" id="KW-1185">Reference proteome</keyword>
<accession>X6NAI1</accession>
<dbReference type="InterPro" id="IPR014729">
    <property type="entry name" value="Rossmann-like_a/b/a_fold"/>
</dbReference>
<dbReference type="PANTHER" id="PTHR45794:SF1">
    <property type="entry name" value="LEUCINE--TRNA LIGASE, CYTOPLASMIC"/>
    <property type="match status" value="1"/>
</dbReference>
<evidence type="ECO:0000256" key="2">
    <source>
        <dbReference type="ARBA" id="ARBA00013164"/>
    </source>
</evidence>
<proteinExistence type="inferred from homology"/>
<evidence type="ECO:0000256" key="7">
    <source>
        <dbReference type="ARBA" id="ARBA00023146"/>
    </source>
</evidence>
<dbReference type="InterPro" id="IPR004493">
    <property type="entry name" value="Leu-tRNA-synth_Ia_arc/euk"/>
</dbReference>
<evidence type="ECO:0000256" key="5">
    <source>
        <dbReference type="ARBA" id="ARBA00022840"/>
    </source>
</evidence>
<evidence type="ECO:0000256" key="8">
    <source>
        <dbReference type="ARBA" id="ARBA00030520"/>
    </source>
</evidence>
<evidence type="ECO:0000313" key="10">
    <source>
        <dbReference type="EMBL" id="ETO23305.1"/>
    </source>
</evidence>
<name>X6NAI1_RETFI</name>
<dbReference type="PANTHER" id="PTHR45794">
    <property type="entry name" value="LEUCYL-TRNA SYNTHETASE"/>
    <property type="match status" value="1"/>
</dbReference>
<evidence type="ECO:0000256" key="6">
    <source>
        <dbReference type="ARBA" id="ARBA00022917"/>
    </source>
</evidence>
<dbReference type="Pfam" id="PF00133">
    <property type="entry name" value="tRNA-synt_1"/>
    <property type="match status" value="1"/>
</dbReference>
<keyword evidence="4" id="KW-0547">Nucleotide-binding</keyword>
<dbReference type="OrthoDB" id="10249672at2759"/>
<keyword evidence="3" id="KW-0436">Ligase</keyword>
<keyword evidence="7 10" id="KW-0030">Aminoacyl-tRNA synthetase</keyword>
<gene>
    <name evidence="10" type="ORF">RFI_13879</name>
</gene>
<dbReference type="Proteomes" id="UP000023152">
    <property type="component" value="Unassembled WGS sequence"/>
</dbReference>
<evidence type="ECO:0000259" key="9">
    <source>
        <dbReference type="Pfam" id="PF00133"/>
    </source>
</evidence>
<comment type="similarity">
    <text evidence="1">Belongs to the class-I aminoacyl-tRNA synthetase family.</text>
</comment>
<keyword evidence="5" id="KW-0067">ATP-binding</keyword>
<feature type="non-terminal residue" evidence="10">
    <location>
        <position position="1"/>
    </location>
</feature>
<dbReference type="AlphaFoldDB" id="X6NAI1"/>
<evidence type="ECO:0000256" key="3">
    <source>
        <dbReference type="ARBA" id="ARBA00022598"/>
    </source>
</evidence>
<dbReference type="EMBL" id="ASPP01010056">
    <property type="protein sequence ID" value="ETO23305.1"/>
    <property type="molecule type" value="Genomic_DNA"/>
</dbReference>
<dbReference type="SUPFAM" id="SSF52374">
    <property type="entry name" value="Nucleotidylyl transferase"/>
    <property type="match status" value="1"/>
</dbReference>
<organism evidence="10 11">
    <name type="scientific">Reticulomyxa filosa</name>
    <dbReference type="NCBI Taxonomy" id="46433"/>
    <lineage>
        <taxon>Eukaryota</taxon>
        <taxon>Sar</taxon>
        <taxon>Rhizaria</taxon>
        <taxon>Retaria</taxon>
        <taxon>Foraminifera</taxon>
        <taxon>Monothalamids</taxon>
        <taxon>Reticulomyxidae</taxon>
        <taxon>Reticulomyxa</taxon>
    </lineage>
</organism>
<reference evidence="10 11" key="1">
    <citation type="journal article" date="2013" name="Curr. Biol.">
        <title>The Genome of the Foraminiferan Reticulomyxa filosa.</title>
        <authorList>
            <person name="Glockner G."/>
            <person name="Hulsmann N."/>
            <person name="Schleicher M."/>
            <person name="Noegel A.A."/>
            <person name="Eichinger L."/>
            <person name="Gallinger C."/>
            <person name="Pawlowski J."/>
            <person name="Sierra R."/>
            <person name="Euteneuer U."/>
            <person name="Pillet L."/>
            <person name="Moustafa A."/>
            <person name="Platzer M."/>
            <person name="Groth M."/>
            <person name="Szafranski K."/>
            <person name="Schliwa M."/>
        </authorList>
    </citation>
    <scope>NUCLEOTIDE SEQUENCE [LARGE SCALE GENOMIC DNA]</scope>
</reference>
<sequence>VKSAQDVGKLEEIKDKVYKLGFNFGKLIVGPDEFETKLIKKDMVSRGLAELYWEPEGIVMSRTGVECVVAATDQYYLPYGEPEWQSLVMNHVQKVLQTYNPKTQSEFVYRVNWLKEWACSREFGLGTKLPMDPKFVIESLSDSTIYMAFYTVCHHFLDGELDGSASKNPLKPEWFTPEVWDAIFLAKDVPKHCKISPDLITKMRKEFEYWYPMDLRVSGKDLIPNHLTMCLYNHAAIWKNDPNKWPVSFFTNGHILIDKEKMSKQTGNFLTLFDTIQLYGADATRLALADAGDGLEDANFSKDVANAAVLKLTKLETWMNDAIETTKSQREGSFTNLDKMFDNAINIAIIETDKAYADMQFRHALGFLILKGRGRGGGGGRGEEGEGNLKKIHFSHFYPISTGYFSLENAKNYYVTHVVGGPHKLNNHMIISAPLFAEFSRAKKERERKKT</sequence>
<comment type="caution">
    <text evidence="10">The sequence shown here is derived from an EMBL/GenBank/DDBJ whole genome shotgun (WGS) entry which is preliminary data.</text>
</comment>
<keyword evidence="6" id="KW-0648">Protein biosynthesis</keyword>